<dbReference type="InterPro" id="IPR019775">
    <property type="entry name" value="WD40_repeat_CS"/>
</dbReference>
<gene>
    <name evidence="5" type="ORF">BAUCODRAFT_118160</name>
</gene>
<organism evidence="5 6">
    <name type="scientific">Baudoinia panamericana (strain UAMH 10762)</name>
    <name type="common">Angels' share fungus</name>
    <name type="synonym">Baudoinia compniacensis (strain UAMH 10762)</name>
    <dbReference type="NCBI Taxonomy" id="717646"/>
    <lineage>
        <taxon>Eukaryota</taxon>
        <taxon>Fungi</taxon>
        <taxon>Dikarya</taxon>
        <taxon>Ascomycota</taxon>
        <taxon>Pezizomycotina</taxon>
        <taxon>Dothideomycetes</taxon>
        <taxon>Dothideomycetidae</taxon>
        <taxon>Mycosphaerellales</taxon>
        <taxon>Teratosphaeriaceae</taxon>
        <taxon>Baudoinia</taxon>
    </lineage>
</organism>
<name>M2NMG9_BAUPA</name>
<dbReference type="STRING" id="717646.M2NMG9"/>
<dbReference type="AlphaFoldDB" id="M2NMG9"/>
<accession>M2NMG9</accession>
<dbReference type="PANTHER" id="PTHR22839">
    <property type="entry name" value="THO COMPLEX SUBUNIT 3 THO3"/>
    <property type="match status" value="1"/>
</dbReference>
<dbReference type="Gene3D" id="2.130.10.10">
    <property type="entry name" value="YVTN repeat-like/Quinoprotein amine dehydrogenase"/>
    <property type="match status" value="2"/>
</dbReference>
<protein>
    <submittedName>
        <fullName evidence="5">Uncharacterized protein</fullName>
    </submittedName>
</protein>
<keyword evidence="6" id="KW-1185">Reference proteome</keyword>
<evidence type="ECO:0000256" key="1">
    <source>
        <dbReference type="ARBA" id="ARBA00022574"/>
    </source>
</evidence>
<evidence type="ECO:0000256" key="4">
    <source>
        <dbReference type="PROSITE-ProRule" id="PRU00221"/>
    </source>
</evidence>
<keyword evidence="2" id="KW-0677">Repeat</keyword>
<feature type="repeat" description="WD" evidence="4">
    <location>
        <begin position="98"/>
        <end position="126"/>
    </location>
</feature>
<evidence type="ECO:0000313" key="5">
    <source>
        <dbReference type="EMBL" id="EMD00381.1"/>
    </source>
</evidence>
<dbReference type="PROSITE" id="PS50294">
    <property type="entry name" value="WD_REPEATS_REGION"/>
    <property type="match status" value="1"/>
</dbReference>
<dbReference type="SUPFAM" id="SSF50978">
    <property type="entry name" value="WD40 repeat-like"/>
    <property type="match status" value="1"/>
</dbReference>
<keyword evidence="1 4" id="KW-0853">WD repeat</keyword>
<dbReference type="GO" id="GO:0006406">
    <property type="term" value="P:mRNA export from nucleus"/>
    <property type="evidence" value="ECO:0007669"/>
    <property type="project" value="InterPro"/>
</dbReference>
<evidence type="ECO:0000313" key="6">
    <source>
        <dbReference type="Proteomes" id="UP000011761"/>
    </source>
</evidence>
<dbReference type="SMART" id="SM00320">
    <property type="entry name" value="WD40"/>
    <property type="match status" value="6"/>
</dbReference>
<dbReference type="InterPro" id="IPR015943">
    <property type="entry name" value="WD40/YVTN_repeat-like_dom_sf"/>
</dbReference>
<dbReference type="KEGG" id="bcom:BAUCODRAFT_118160"/>
<dbReference type="EMBL" id="KB445550">
    <property type="protein sequence ID" value="EMD00381.1"/>
    <property type="molecule type" value="Genomic_DNA"/>
</dbReference>
<dbReference type="Proteomes" id="UP000011761">
    <property type="component" value="Unassembled WGS sequence"/>
</dbReference>
<dbReference type="PROSITE" id="PS00678">
    <property type="entry name" value="WD_REPEATS_1"/>
    <property type="match status" value="1"/>
</dbReference>
<dbReference type="eggNOG" id="KOG1407">
    <property type="taxonomic scope" value="Eukaryota"/>
</dbReference>
<dbReference type="HOGENOM" id="CLU_045202_1_0_1"/>
<proteinExistence type="inferred from homology"/>
<dbReference type="GeneID" id="19107297"/>
<feature type="repeat" description="WD" evidence="4">
    <location>
        <begin position="238"/>
        <end position="270"/>
    </location>
</feature>
<dbReference type="InterPro" id="IPR001680">
    <property type="entry name" value="WD40_rpt"/>
</dbReference>
<sequence length="367" mass="38943">MAPPLRSRTLKKNELPTFLKPLKPVLFSESTSRPSPLVQKISSISWSPTGSLLATCTSSSIRVWHSDRPNVKTSIELKNAHPKGGVAFGSQGVSGDVVEKVAFSPTTENVLASSGFDGMVRLWDVRMPSGNAATAGKGTAAADCRVGGEAVFLTWGPNGTEMLVGRKDDVVHSVDVRRITSTDLTPQYELSPERLMEKGSTTYYGMAFSNGGSEVFATTTDGTVQILDYPSMRLLHTLSGHSGHCYAVAHSPTGTHLAVGSADGLISLWDTHTWLSTHSLSAPSQTTSIRDLSFSFDGSYLIAGAGINEGKDGGPGLNIYHVDTGEVVHTLDTTNCPTHVAWHPTRYWIAFAGDPGGLKVLGSGTAL</sequence>
<dbReference type="InterPro" id="IPR040132">
    <property type="entry name" value="Tex1/THOC3"/>
</dbReference>
<dbReference type="InterPro" id="IPR036322">
    <property type="entry name" value="WD40_repeat_dom_sf"/>
</dbReference>
<dbReference type="GO" id="GO:0000445">
    <property type="term" value="C:THO complex part of transcription export complex"/>
    <property type="evidence" value="ECO:0007669"/>
    <property type="project" value="TreeGrafter"/>
</dbReference>
<evidence type="ECO:0000256" key="2">
    <source>
        <dbReference type="ARBA" id="ARBA00022737"/>
    </source>
</evidence>
<evidence type="ECO:0000256" key="3">
    <source>
        <dbReference type="ARBA" id="ARBA00046343"/>
    </source>
</evidence>
<comment type="similarity">
    <text evidence="3">Belongs to the THOC3 family.</text>
</comment>
<dbReference type="PANTHER" id="PTHR22839:SF0">
    <property type="entry name" value="THO COMPLEX SUBUNIT 3"/>
    <property type="match status" value="1"/>
</dbReference>
<dbReference type="OrthoDB" id="340259at2759"/>
<reference evidence="5 6" key="1">
    <citation type="journal article" date="2012" name="PLoS Pathog.">
        <title>Diverse lifestyles and strategies of plant pathogenesis encoded in the genomes of eighteen Dothideomycetes fungi.</title>
        <authorList>
            <person name="Ohm R.A."/>
            <person name="Feau N."/>
            <person name="Henrissat B."/>
            <person name="Schoch C.L."/>
            <person name="Horwitz B.A."/>
            <person name="Barry K.W."/>
            <person name="Condon B.J."/>
            <person name="Copeland A.C."/>
            <person name="Dhillon B."/>
            <person name="Glaser F."/>
            <person name="Hesse C.N."/>
            <person name="Kosti I."/>
            <person name="LaButti K."/>
            <person name="Lindquist E.A."/>
            <person name="Lucas S."/>
            <person name="Salamov A.A."/>
            <person name="Bradshaw R.E."/>
            <person name="Ciuffetti L."/>
            <person name="Hamelin R.C."/>
            <person name="Kema G.H.J."/>
            <person name="Lawrence C."/>
            <person name="Scott J.A."/>
            <person name="Spatafora J.W."/>
            <person name="Turgeon B.G."/>
            <person name="de Wit P.J.G.M."/>
            <person name="Zhong S."/>
            <person name="Goodwin S.B."/>
            <person name="Grigoriev I.V."/>
        </authorList>
    </citation>
    <scope>NUCLEOTIDE SEQUENCE [LARGE SCALE GENOMIC DNA]</scope>
    <source>
        <strain evidence="5 6">UAMH 10762</strain>
    </source>
</reference>
<dbReference type="RefSeq" id="XP_007671565.1">
    <property type="nucleotide sequence ID" value="XM_007673375.1"/>
</dbReference>
<dbReference type="OMA" id="WNADGRH"/>
<dbReference type="Pfam" id="PF00400">
    <property type="entry name" value="WD40"/>
    <property type="match status" value="4"/>
</dbReference>
<dbReference type="PROSITE" id="PS50082">
    <property type="entry name" value="WD_REPEATS_2"/>
    <property type="match status" value="2"/>
</dbReference>